<dbReference type="SMART" id="SM00345">
    <property type="entry name" value="HTH_GNTR"/>
    <property type="match status" value="1"/>
</dbReference>
<dbReference type="SUPFAM" id="SSF46785">
    <property type="entry name" value="Winged helix' DNA-binding domain"/>
    <property type="match status" value="1"/>
</dbReference>
<proteinExistence type="predicted"/>
<evidence type="ECO:0000259" key="4">
    <source>
        <dbReference type="PROSITE" id="PS50949"/>
    </source>
</evidence>
<dbReference type="Gene3D" id="1.20.120.530">
    <property type="entry name" value="GntR ligand-binding domain-like"/>
    <property type="match status" value="1"/>
</dbReference>
<protein>
    <submittedName>
        <fullName evidence="5">GntR family transcriptional regulator</fullName>
    </submittedName>
</protein>
<dbReference type="SUPFAM" id="SSF48008">
    <property type="entry name" value="GntR ligand-binding domain-like"/>
    <property type="match status" value="1"/>
</dbReference>
<keyword evidence="3" id="KW-0804">Transcription</keyword>
<dbReference type="Proteomes" id="UP001227126">
    <property type="component" value="Unassembled WGS sequence"/>
</dbReference>
<accession>A0ABT7FB03</accession>
<keyword evidence="2" id="KW-0238">DNA-binding</keyword>
<dbReference type="Pfam" id="PF00392">
    <property type="entry name" value="GntR"/>
    <property type="match status" value="1"/>
</dbReference>
<gene>
    <name evidence="5" type="ORF">QO034_04060</name>
</gene>
<organism evidence="5 6">
    <name type="scientific">Sedimentitalea xiamensis</name>
    <dbReference type="NCBI Taxonomy" id="3050037"/>
    <lineage>
        <taxon>Bacteria</taxon>
        <taxon>Pseudomonadati</taxon>
        <taxon>Pseudomonadota</taxon>
        <taxon>Alphaproteobacteria</taxon>
        <taxon>Rhodobacterales</taxon>
        <taxon>Paracoccaceae</taxon>
        <taxon>Sedimentitalea</taxon>
    </lineage>
</organism>
<dbReference type="PROSITE" id="PS50949">
    <property type="entry name" value="HTH_GNTR"/>
    <property type="match status" value="1"/>
</dbReference>
<sequence length="224" mass="25377">MPSRTETPDIYEDLRIKLITAQFSPGAKLKPADLRGLYGCSANTVRETLFRLASVGLVLFEDQRGFRVRPTNARRQHDLTTFRITLEQEGATQSMRLGGIEWEARLTAAHHKLSHIENQISKTGGIEPVLIPWCKAEWEFHETLVSACDSPILRSTFQSVYDQFRQQLVTRERNFGYFEGNIAEHQRIVDCALNGTAQDVRDALHDHLKRNLIGSQPDGMSSAI</sequence>
<evidence type="ECO:0000256" key="3">
    <source>
        <dbReference type="ARBA" id="ARBA00023163"/>
    </source>
</evidence>
<dbReference type="InterPro" id="IPR000524">
    <property type="entry name" value="Tscrpt_reg_HTH_GntR"/>
</dbReference>
<evidence type="ECO:0000256" key="1">
    <source>
        <dbReference type="ARBA" id="ARBA00023015"/>
    </source>
</evidence>
<evidence type="ECO:0000313" key="6">
    <source>
        <dbReference type="Proteomes" id="UP001227126"/>
    </source>
</evidence>
<dbReference type="EMBL" id="JASNJE010000003">
    <property type="protein sequence ID" value="MDK3072276.1"/>
    <property type="molecule type" value="Genomic_DNA"/>
</dbReference>
<dbReference type="PANTHER" id="PTHR43537:SF24">
    <property type="entry name" value="GLUCONATE OPERON TRANSCRIPTIONAL REPRESSOR"/>
    <property type="match status" value="1"/>
</dbReference>
<dbReference type="InterPro" id="IPR036388">
    <property type="entry name" value="WH-like_DNA-bd_sf"/>
</dbReference>
<reference evidence="5 6" key="1">
    <citation type="submission" date="2023-05" db="EMBL/GenBank/DDBJ databases">
        <title>Sedimentitalea sp. nov. JM2-8.</title>
        <authorList>
            <person name="Huang J."/>
        </authorList>
    </citation>
    <scope>NUCLEOTIDE SEQUENCE [LARGE SCALE GENOMIC DNA]</scope>
    <source>
        <strain evidence="5 6">JM2-8</strain>
    </source>
</reference>
<dbReference type="Gene3D" id="1.10.10.10">
    <property type="entry name" value="Winged helix-like DNA-binding domain superfamily/Winged helix DNA-binding domain"/>
    <property type="match status" value="1"/>
</dbReference>
<dbReference type="SMART" id="SM00895">
    <property type="entry name" value="FCD"/>
    <property type="match status" value="1"/>
</dbReference>
<name>A0ABT7FB03_9RHOB</name>
<keyword evidence="6" id="KW-1185">Reference proteome</keyword>
<dbReference type="RefSeq" id="WP_284484218.1">
    <property type="nucleotide sequence ID" value="NZ_JASNJE010000003.1"/>
</dbReference>
<dbReference type="InterPro" id="IPR008920">
    <property type="entry name" value="TF_FadR/GntR_C"/>
</dbReference>
<dbReference type="Pfam" id="PF07729">
    <property type="entry name" value="FCD"/>
    <property type="match status" value="1"/>
</dbReference>
<comment type="caution">
    <text evidence="5">The sequence shown here is derived from an EMBL/GenBank/DDBJ whole genome shotgun (WGS) entry which is preliminary data.</text>
</comment>
<keyword evidence="1" id="KW-0805">Transcription regulation</keyword>
<dbReference type="InterPro" id="IPR036390">
    <property type="entry name" value="WH_DNA-bd_sf"/>
</dbReference>
<feature type="domain" description="HTH gntR-type" evidence="4">
    <location>
        <begin position="4"/>
        <end position="71"/>
    </location>
</feature>
<dbReference type="PANTHER" id="PTHR43537">
    <property type="entry name" value="TRANSCRIPTIONAL REGULATOR, GNTR FAMILY"/>
    <property type="match status" value="1"/>
</dbReference>
<dbReference type="InterPro" id="IPR011711">
    <property type="entry name" value="GntR_C"/>
</dbReference>
<evidence type="ECO:0000313" key="5">
    <source>
        <dbReference type="EMBL" id="MDK3072276.1"/>
    </source>
</evidence>
<evidence type="ECO:0000256" key="2">
    <source>
        <dbReference type="ARBA" id="ARBA00023125"/>
    </source>
</evidence>